<dbReference type="RefSeq" id="WP_344616108.1">
    <property type="nucleotide sequence ID" value="NZ_BAAARV010000059.1"/>
</dbReference>
<dbReference type="Pfam" id="PF01740">
    <property type="entry name" value="STAS"/>
    <property type="match status" value="1"/>
</dbReference>
<dbReference type="PROSITE" id="PS50801">
    <property type="entry name" value="STAS"/>
    <property type="match status" value="1"/>
</dbReference>
<name>A0ABP5TZ62_9ACTN</name>
<evidence type="ECO:0000259" key="1">
    <source>
        <dbReference type="PROSITE" id="PS50801"/>
    </source>
</evidence>
<evidence type="ECO:0000313" key="2">
    <source>
        <dbReference type="EMBL" id="GAA2364384.1"/>
    </source>
</evidence>
<gene>
    <name evidence="2" type="ORF">GCM10010170_062200</name>
</gene>
<protein>
    <recommendedName>
        <fullName evidence="1">STAS domain-containing protein</fullName>
    </recommendedName>
</protein>
<reference evidence="3" key="1">
    <citation type="journal article" date="2019" name="Int. J. Syst. Evol. Microbiol.">
        <title>The Global Catalogue of Microorganisms (GCM) 10K type strain sequencing project: providing services to taxonomists for standard genome sequencing and annotation.</title>
        <authorList>
            <consortium name="The Broad Institute Genomics Platform"/>
            <consortium name="The Broad Institute Genome Sequencing Center for Infectious Disease"/>
            <person name="Wu L."/>
            <person name="Ma J."/>
        </authorList>
    </citation>
    <scope>NUCLEOTIDE SEQUENCE [LARGE SCALE GENOMIC DNA]</scope>
    <source>
        <strain evidence="3">JCM 3272</strain>
    </source>
</reference>
<dbReference type="InterPro" id="IPR002645">
    <property type="entry name" value="STAS_dom"/>
</dbReference>
<dbReference type="SUPFAM" id="SSF52091">
    <property type="entry name" value="SpoIIaa-like"/>
    <property type="match status" value="1"/>
</dbReference>
<organism evidence="2 3">
    <name type="scientific">Dactylosporangium salmoneum</name>
    <dbReference type="NCBI Taxonomy" id="53361"/>
    <lineage>
        <taxon>Bacteria</taxon>
        <taxon>Bacillati</taxon>
        <taxon>Actinomycetota</taxon>
        <taxon>Actinomycetes</taxon>
        <taxon>Micromonosporales</taxon>
        <taxon>Micromonosporaceae</taxon>
        <taxon>Dactylosporangium</taxon>
    </lineage>
</organism>
<dbReference type="Gene3D" id="3.30.750.24">
    <property type="entry name" value="STAS domain"/>
    <property type="match status" value="1"/>
</dbReference>
<feature type="domain" description="STAS" evidence="1">
    <location>
        <begin position="15"/>
        <end position="101"/>
    </location>
</feature>
<dbReference type="EMBL" id="BAAARV010000059">
    <property type="protein sequence ID" value="GAA2364384.1"/>
    <property type="molecule type" value="Genomic_DNA"/>
</dbReference>
<sequence>MQSAPADPATPAIEVVITEELDATSVAHFGAILHEAADLQPTHLVIDLAGCPFIDAAGIGMLLDVHRRIWSTGGRLTLRSPGPRITRTLQLARVDHVLHVS</sequence>
<accession>A0ABP5TZ62</accession>
<dbReference type="PANTHER" id="PTHR33495">
    <property type="entry name" value="ANTI-SIGMA FACTOR ANTAGONIST TM_1081-RELATED-RELATED"/>
    <property type="match status" value="1"/>
</dbReference>
<comment type="caution">
    <text evidence="2">The sequence shown here is derived from an EMBL/GenBank/DDBJ whole genome shotgun (WGS) entry which is preliminary data.</text>
</comment>
<dbReference type="CDD" id="cd07043">
    <property type="entry name" value="STAS_anti-anti-sigma_factors"/>
    <property type="match status" value="1"/>
</dbReference>
<keyword evidence="3" id="KW-1185">Reference proteome</keyword>
<proteinExistence type="predicted"/>
<dbReference type="PANTHER" id="PTHR33495:SF2">
    <property type="entry name" value="ANTI-SIGMA FACTOR ANTAGONIST TM_1081-RELATED"/>
    <property type="match status" value="1"/>
</dbReference>
<dbReference type="Proteomes" id="UP001501444">
    <property type="component" value="Unassembled WGS sequence"/>
</dbReference>
<evidence type="ECO:0000313" key="3">
    <source>
        <dbReference type="Proteomes" id="UP001501444"/>
    </source>
</evidence>
<dbReference type="InterPro" id="IPR036513">
    <property type="entry name" value="STAS_dom_sf"/>
</dbReference>